<name>A0A2M3Z589_9DIPT</name>
<feature type="domain" description="Peptidase M24 C-terminal" evidence="8">
    <location>
        <begin position="548"/>
        <end position="611"/>
    </location>
</feature>
<dbReference type="InterPro" id="IPR000587">
    <property type="entry name" value="Creatinase_N"/>
</dbReference>
<evidence type="ECO:0000313" key="9">
    <source>
        <dbReference type="EMBL" id="MBW23687.1"/>
    </source>
</evidence>
<dbReference type="InterPro" id="IPR029149">
    <property type="entry name" value="Creatin/AminoP/Spt16_N"/>
</dbReference>
<dbReference type="AlphaFoldDB" id="A0A2M3Z589"/>
<evidence type="ECO:0000259" key="6">
    <source>
        <dbReference type="Pfam" id="PF00557"/>
    </source>
</evidence>
<organism evidence="9">
    <name type="scientific">Anopheles braziliensis</name>
    <dbReference type="NCBI Taxonomy" id="58242"/>
    <lineage>
        <taxon>Eukaryota</taxon>
        <taxon>Metazoa</taxon>
        <taxon>Ecdysozoa</taxon>
        <taxon>Arthropoda</taxon>
        <taxon>Hexapoda</taxon>
        <taxon>Insecta</taxon>
        <taxon>Pterygota</taxon>
        <taxon>Neoptera</taxon>
        <taxon>Endopterygota</taxon>
        <taxon>Diptera</taxon>
        <taxon>Nematocera</taxon>
        <taxon>Culicoidea</taxon>
        <taxon>Culicidae</taxon>
        <taxon>Anophelinae</taxon>
        <taxon>Anopheles</taxon>
    </lineage>
</organism>
<dbReference type="EMBL" id="GGFM01002936">
    <property type="protein sequence ID" value="MBW23687.1"/>
    <property type="molecule type" value="Transcribed_RNA"/>
</dbReference>
<sequence length="611" mass="67287">MKPTGEVLAALRQLMANLPNNLGAIGAYIIPSTDAHQSEYLAARDERRAFVSGFDGSAGTAVVTEREALLWTDGRYYQQAGKQLDSNWTLMKEGLPSTPSIDAWLAKMLKPGSRVGVDANLITSAAWNPLQTSLKTAGCSLLAVEPNLIDLLWPQQPSVPHNPLLPLSTTFTGCTVAEKLASVRTKLTEKRATVLVVSALDEIAWLLNLRGTDIDYNPVFFAYVIVTPDQLHLFIDPAQIVPPVLEHFGANGVEVRVHPYDTVHTVLKQLAEASTQLVWISSGSSYALTALIPEEKRFHDITPIQLMKAVKNETEAKGMRDCHRRDGVALCQYFAWLERTLAAGDTQVDEISGATQLERFRAGQQHYQGLSFTTISASGPNGSIIHYHPLPETNRPITDRELYLCDSGAQYLDGTTDVTRTMHFGTPTAEERRAFTYVLKGQIALGTAIFPRKVKGQFLDTIARKALWDIGLDYGHGTGHGIGHFLNVHEGPMGIGIRLMPNDPGLEENMFLSNEPGYYKDGQFGIRIEDIVQVVTANVGTNFDGRGALTFSTITLCPIQTRLIDVSLLTPAERQHINGYHGRVRDELLPLLREANDAETIAWLERETAPI</sequence>
<dbReference type="SUPFAM" id="SSF53092">
    <property type="entry name" value="Creatinase/prolidase N-terminal domain"/>
    <property type="match status" value="1"/>
</dbReference>
<dbReference type="InterPro" id="IPR000994">
    <property type="entry name" value="Pept_M24"/>
</dbReference>
<dbReference type="GO" id="GO:0070006">
    <property type="term" value="F:metalloaminopeptidase activity"/>
    <property type="evidence" value="ECO:0007669"/>
    <property type="project" value="InterPro"/>
</dbReference>
<dbReference type="CDD" id="cd01085">
    <property type="entry name" value="APP"/>
    <property type="match status" value="1"/>
</dbReference>
<dbReference type="Pfam" id="PF00557">
    <property type="entry name" value="Peptidase_M24"/>
    <property type="match status" value="1"/>
</dbReference>
<feature type="domain" description="Creatinase N-terminal" evidence="7">
    <location>
        <begin position="43"/>
        <end position="136"/>
    </location>
</feature>
<keyword evidence="9" id="KW-0645">Protease</keyword>
<comment type="cofactor">
    <cofactor evidence="1">
        <name>Mn(2+)</name>
        <dbReference type="ChEBI" id="CHEBI:29035"/>
    </cofactor>
</comment>
<dbReference type="InterPro" id="IPR033740">
    <property type="entry name" value="Pept_M24B"/>
</dbReference>
<dbReference type="Gene3D" id="3.40.350.10">
    <property type="entry name" value="Creatinase/prolidase N-terminal domain"/>
    <property type="match status" value="2"/>
</dbReference>
<proteinExistence type="inferred from homology"/>
<dbReference type="GO" id="GO:0046872">
    <property type="term" value="F:metal ion binding"/>
    <property type="evidence" value="ECO:0007669"/>
    <property type="project" value="UniProtKB-KW"/>
</dbReference>
<dbReference type="Pfam" id="PF16189">
    <property type="entry name" value="Creatinase_N_2"/>
    <property type="match status" value="1"/>
</dbReference>
<dbReference type="InterPro" id="IPR050422">
    <property type="entry name" value="X-Pro_aminopeptidase_P"/>
</dbReference>
<dbReference type="Pfam" id="PF16188">
    <property type="entry name" value="Peptidase_M24_C"/>
    <property type="match status" value="1"/>
</dbReference>
<evidence type="ECO:0000256" key="4">
    <source>
        <dbReference type="ARBA" id="ARBA00022801"/>
    </source>
</evidence>
<dbReference type="PANTHER" id="PTHR43763">
    <property type="entry name" value="XAA-PRO AMINOPEPTIDASE 1"/>
    <property type="match status" value="1"/>
</dbReference>
<dbReference type="FunFam" id="3.90.230.10:FF:000007">
    <property type="entry name" value="Xaa-Pro aminopeptidase P"/>
    <property type="match status" value="1"/>
</dbReference>
<evidence type="ECO:0000256" key="3">
    <source>
        <dbReference type="ARBA" id="ARBA00022723"/>
    </source>
</evidence>
<evidence type="ECO:0000259" key="8">
    <source>
        <dbReference type="Pfam" id="PF16188"/>
    </source>
</evidence>
<keyword evidence="5" id="KW-0464">Manganese</keyword>
<dbReference type="Pfam" id="PF01321">
    <property type="entry name" value="Creatinase_N"/>
    <property type="match status" value="1"/>
</dbReference>
<accession>A0A2M3Z589</accession>
<reference evidence="9" key="1">
    <citation type="submission" date="2018-01" db="EMBL/GenBank/DDBJ databases">
        <title>An insight into the sialome of Amazonian anophelines.</title>
        <authorList>
            <person name="Ribeiro J.M."/>
            <person name="Scarpassa V."/>
            <person name="Calvo E."/>
        </authorList>
    </citation>
    <scope>NUCLEOTIDE SEQUENCE</scope>
    <source>
        <tissue evidence="9">Salivary glands</tissue>
    </source>
</reference>
<dbReference type="InterPro" id="IPR032416">
    <property type="entry name" value="Peptidase_M24_C"/>
</dbReference>
<dbReference type="InterPro" id="IPR036005">
    <property type="entry name" value="Creatinase/aminopeptidase-like"/>
</dbReference>
<keyword evidence="3" id="KW-0479">Metal-binding</keyword>
<evidence type="ECO:0000256" key="1">
    <source>
        <dbReference type="ARBA" id="ARBA00001936"/>
    </source>
</evidence>
<evidence type="ECO:0000256" key="2">
    <source>
        <dbReference type="ARBA" id="ARBA00008766"/>
    </source>
</evidence>
<dbReference type="FunFam" id="3.40.350.10:FF:000001">
    <property type="entry name" value="Putative xaa-Pro aminopeptidase 1"/>
    <property type="match status" value="1"/>
</dbReference>
<feature type="domain" description="Peptidase M24" evidence="6">
    <location>
        <begin position="318"/>
        <end position="534"/>
    </location>
</feature>
<dbReference type="SUPFAM" id="SSF55920">
    <property type="entry name" value="Creatinase/aminopeptidase"/>
    <property type="match status" value="1"/>
</dbReference>
<keyword evidence="9" id="KW-0031">Aminopeptidase</keyword>
<evidence type="ECO:0000259" key="7">
    <source>
        <dbReference type="Pfam" id="PF01321"/>
    </source>
</evidence>
<comment type="similarity">
    <text evidence="2">Belongs to the peptidase M24B family.</text>
</comment>
<protein>
    <submittedName>
        <fullName evidence="9">Putative xaa-pro aminopeptidase</fullName>
    </submittedName>
</protein>
<keyword evidence="4" id="KW-0378">Hydrolase</keyword>
<dbReference type="PANTHER" id="PTHR43763:SF20">
    <property type="entry name" value="XAA-PRO AMINOPEPTIDASE APEPP"/>
    <property type="match status" value="1"/>
</dbReference>
<dbReference type="Gene3D" id="3.90.230.10">
    <property type="entry name" value="Creatinase/methionine aminopeptidase superfamily"/>
    <property type="match status" value="1"/>
</dbReference>
<evidence type="ECO:0000256" key="5">
    <source>
        <dbReference type="ARBA" id="ARBA00023211"/>
    </source>
</evidence>
<dbReference type="GO" id="GO:0005737">
    <property type="term" value="C:cytoplasm"/>
    <property type="evidence" value="ECO:0007669"/>
    <property type="project" value="UniProtKB-ARBA"/>
</dbReference>